<feature type="transmembrane region" description="Helical" evidence="1">
    <location>
        <begin position="28"/>
        <end position="54"/>
    </location>
</feature>
<keyword evidence="1" id="KW-1133">Transmembrane helix</keyword>
<sequence length="63" mass="7223">MKKMILFFVLLLLYPVFLKAVHIWDMRAIPLIVPYALGCLSCMVIVSEIGAFALRKLRPSKED</sequence>
<name>A0ABT4QIR7_9BACL</name>
<dbReference type="Proteomes" id="UP001527882">
    <property type="component" value="Unassembled WGS sequence"/>
</dbReference>
<reference evidence="2 3" key="1">
    <citation type="submission" date="2022-12" db="EMBL/GenBank/DDBJ databases">
        <title>Draft genome sequence of Paenibacillus sp. dW9.</title>
        <authorList>
            <person name="Choi E.-W."/>
            <person name="Kim D.-U."/>
        </authorList>
    </citation>
    <scope>NUCLEOTIDE SEQUENCE [LARGE SCALE GENOMIC DNA]</scope>
    <source>
        <strain evidence="3">dW9</strain>
    </source>
</reference>
<keyword evidence="1" id="KW-0812">Transmembrane</keyword>
<gene>
    <name evidence="2" type="ORF">O9H85_31280</name>
</gene>
<evidence type="ECO:0008006" key="4">
    <source>
        <dbReference type="Google" id="ProtNLM"/>
    </source>
</evidence>
<comment type="caution">
    <text evidence="2">The sequence shown here is derived from an EMBL/GenBank/DDBJ whole genome shotgun (WGS) entry which is preliminary data.</text>
</comment>
<evidence type="ECO:0000256" key="1">
    <source>
        <dbReference type="SAM" id="Phobius"/>
    </source>
</evidence>
<accession>A0ABT4QIR7</accession>
<evidence type="ECO:0000313" key="2">
    <source>
        <dbReference type="EMBL" id="MCZ8516769.1"/>
    </source>
</evidence>
<protein>
    <recommendedName>
        <fullName evidence="4">DUF3311 domain-containing protein</fullName>
    </recommendedName>
</protein>
<dbReference type="RefSeq" id="WP_269885300.1">
    <property type="nucleotide sequence ID" value="NZ_JAQAGZ010000026.1"/>
</dbReference>
<dbReference type="EMBL" id="JAQAGZ010000026">
    <property type="protein sequence ID" value="MCZ8516769.1"/>
    <property type="molecule type" value="Genomic_DNA"/>
</dbReference>
<evidence type="ECO:0000313" key="3">
    <source>
        <dbReference type="Proteomes" id="UP001527882"/>
    </source>
</evidence>
<proteinExistence type="predicted"/>
<organism evidence="2 3">
    <name type="scientific">Paenibacillus gyeongsangnamensis</name>
    <dbReference type="NCBI Taxonomy" id="3388067"/>
    <lineage>
        <taxon>Bacteria</taxon>
        <taxon>Bacillati</taxon>
        <taxon>Bacillota</taxon>
        <taxon>Bacilli</taxon>
        <taxon>Bacillales</taxon>
        <taxon>Paenibacillaceae</taxon>
        <taxon>Paenibacillus</taxon>
    </lineage>
</organism>
<keyword evidence="1" id="KW-0472">Membrane</keyword>
<keyword evidence="3" id="KW-1185">Reference proteome</keyword>